<dbReference type="VEuPathDB" id="FungiDB:RhiirFUN_022917"/>
<organism evidence="1">
    <name type="scientific">Rhizophagus irregularis (strain DAOM 181602 / DAOM 197198 / MUCL 43194)</name>
    <name type="common">Arbuscular mycorrhizal fungus</name>
    <name type="synonym">Glomus intraradices</name>
    <dbReference type="NCBI Taxonomy" id="747089"/>
    <lineage>
        <taxon>Eukaryota</taxon>
        <taxon>Fungi</taxon>
        <taxon>Fungi incertae sedis</taxon>
        <taxon>Mucoromycota</taxon>
        <taxon>Glomeromycotina</taxon>
        <taxon>Glomeromycetes</taxon>
        <taxon>Glomerales</taxon>
        <taxon>Glomeraceae</taxon>
        <taxon>Rhizophagus</taxon>
    </lineage>
</organism>
<accession>U9T870</accession>
<sequence length="213" mass="25112">MLQPLLEKPDALFFGINGHQMTFAASKYVKTYSKQSKQRLIFYYCHNGMLPKNRLVRLVVQAKSEHFEIEIKNLIMHKYPNAKEVVSIILQQKKNLLKSSEIILRIGLPNNVNLEDNLKITSEVNLLKMEDSFFDQNYKFQELWKWLIEPLVRAARRNRMDRRTYEYRTLSRREYNGILISPVGPIADSIIHSEPFLLRMISAKCPEHIECTK</sequence>
<gene>
    <name evidence="1" type="ORF">GLOINDRAFT_85374</name>
</gene>
<dbReference type="HOGENOM" id="CLU_1295009_0_0_1"/>
<proteinExistence type="predicted"/>
<evidence type="ECO:0000313" key="1">
    <source>
        <dbReference type="EMBL" id="ESA04394.1"/>
    </source>
</evidence>
<name>U9T870_RHIID</name>
<dbReference type="VEuPathDB" id="FungiDB:RhiirFUN_022918"/>
<dbReference type="EMBL" id="KI294342">
    <property type="protein sequence ID" value="ESA04394.1"/>
    <property type="molecule type" value="Genomic_DNA"/>
</dbReference>
<reference evidence="1" key="1">
    <citation type="submission" date="2013-07" db="EMBL/GenBank/DDBJ databases">
        <title>The genome of an arbuscular mycorrhizal fungus provides insights into the evolution of the oldest plant symbiosis.</title>
        <authorList>
            <consortium name="DOE Joint Genome Institute"/>
            <person name="Tisserant E."/>
            <person name="Malbreil M."/>
            <person name="Kuo A."/>
            <person name="Kohler A."/>
            <person name="Symeonidi A."/>
            <person name="Balestrini R."/>
            <person name="Charron P."/>
            <person name="Duensing N."/>
            <person name="Frei-dit-Frey N."/>
            <person name="Gianinazzi-Pearson V."/>
            <person name="Gilbert B."/>
            <person name="Handa Y."/>
            <person name="Hijri M."/>
            <person name="Kaul R."/>
            <person name="Kawaguchi M."/>
            <person name="Krajinski F."/>
            <person name="Lammers P."/>
            <person name="Lapierre D."/>
            <person name="Masclaux F.G."/>
            <person name="Murat C."/>
            <person name="Morin E."/>
            <person name="Ndikumana S."/>
            <person name="Pagni M."/>
            <person name="Petitpierre D."/>
            <person name="Requena N."/>
            <person name="Rosikiewicz P."/>
            <person name="Riley R."/>
            <person name="Saito K."/>
            <person name="San Clemente H."/>
            <person name="Shapiro H."/>
            <person name="van Tuinen D."/>
            <person name="Becard G."/>
            <person name="Bonfante P."/>
            <person name="Paszkowski U."/>
            <person name="Shachar-Hill Y."/>
            <person name="Young J.P."/>
            <person name="Sanders I.R."/>
            <person name="Henrissat B."/>
            <person name="Rensing S.A."/>
            <person name="Grigoriev I.V."/>
            <person name="Corradi N."/>
            <person name="Roux C."/>
            <person name="Martin F."/>
        </authorList>
    </citation>
    <scope>NUCLEOTIDE SEQUENCE</scope>
    <source>
        <strain evidence="1">DAOM 197198</strain>
    </source>
</reference>
<protein>
    <submittedName>
        <fullName evidence="1">Uncharacterized protein</fullName>
    </submittedName>
</protein>
<dbReference type="AlphaFoldDB" id="U9T870"/>